<dbReference type="InterPro" id="IPR003439">
    <property type="entry name" value="ABC_transporter-like_ATP-bd"/>
</dbReference>
<dbReference type="FunFam" id="1.20.1560.10:FF:000011">
    <property type="entry name" value="Multidrug ABC transporter ATP-binding protein"/>
    <property type="match status" value="1"/>
</dbReference>
<evidence type="ECO:0000256" key="5">
    <source>
        <dbReference type="ARBA" id="ARBA00022741"/>
    </source>
</evidence>
<evidence type="ECO:0000256" key="9">
    <source>
        <dbReference type="SAM" id="Phobius"/>
    </source>
</evidence>
<dbReference type="Proteomes" id="UP000257143">
    <property type="component" value="Unassembled WGS sequence"/>
</dbReference>
<evidence type="ECO:0000259" key="11">
    <source>
        <dbReference type="PROSITE" id="PS50929"/>
    </source>
</evidence>
<dbReference type="CDD" id="cd18547">
    <property type="entry name" value="ABC_6TM_Tm288_like"/>
    <property type="match status" value="1"/>
</dbReference>
<dbReference type="InterPro" id="IPR003593">
    <property type="entry name" value="AAA+_ATPase"/>
</dbReference>
<dbReference type="FunFam" id="3.40.50.300:FF:000287">
    <property type="entry name" value="Multidrug ABC transporter ATP-binding protein"/>
    <property type="match status" value="1"/>
</dbReference>
<evidence type="ECO:0000256" key="2">
    <source>
        <dbReference type="ARBA" id="ARBA00022448"/>
    </source>
</evidence>
<comment type="caution">
    <text evidence="12">The sequence shown here is derived from an EMBL/GenBank/DDBJ whole genome shotgun (WGS) entry which is preliminary data.</text>
</comment>
<dbReference type="PANTHER" id="PTHR43394:SF1">
    <property type="entry name" value="ATP-BINDING CASSETTE SUB-FAMILY B MEMBER 10, MITOCHONDRIAL"/>
    <property type="match status" value="1"/>
</dbReference>
<feature type="transmembrane region" description="Helical" evidence="9">
    <location>
        <begin position="86"/>
        <end position="112"/>
    </location>
</feature>
<dbReference type="AlphaFoldDB" id="A0A3D8PQB6"/>
<dbReference type="GO" id="GO:0005886">
    <property type="term" value="C:plasma membrane"/>
    <property type="evidence" value="ECO:0007669"/>
    <property type="project" value="UniProtKB-SubCell"/>
</dbReference>
<evidence type="ECO:0000256" key="8">
    <source>
        <dbReference type="ARBA" id="ARBA00023136"/>
    </source>
</evidence>
<dbReference type="OrthoDB" id="9770415at2"/>
<dbReference type="PROSITE" id="PS50929">
    <property type="entry name" value="ABC_TM1F"/>
    <property type="match status" value="1"/>
</dbReference>
<gene>
    <name evidence="12" type="ORF">CWR48_11965</name>
</gene>
<reference evidence="13" key="1">
    <citation type="submission" date="2017-11" db="EMBL/GenBank/DDBJ databases">
        <authorList>
            <person name="Zhu W."/>
        </authorList>
    </citation>
    <scope>NUCLEOTIDE SEQUENCE [LARGE SCALE GENOMIC DNA]</scope>
    <source>
        <strain evidence="13">CAU 1183</strain>
    </source>
</reference>
<protein>
    <submittedName>
        <fullName evidence="12">Multidrug ABC transporter ATP-binding protein</fullName>
    </submittedName>
</protein>
<feature type="transmembrane region" description="Helical" evidence="9">
    <location>
        <begin position="49"/>
        <end position="74"/>
    </location>
</feature>
<dbReference type="SUPFAM" id="SSF52540">
    <property type="entry name" value="P-loop containing nucleoside triphosphate hydrolases"/>
    <property type="match status" value="1"/>
</dbReference>
<feature type="domain" description="ABC transporter" evidence="10">
    <location>
        <begin position="367"/>
        <end position="600"/>
    </location>
</feature>
<dbReference type="PANTHER" id="PTHR43394">
    <property type="entry name" value="ATP-DEPENDENT PERMEASE MDL1, MITOCHONDRIAL"/>
    <property type="match status" value="1"/>
</dbReference>
<dbReference type="SUPFAM" id="SSF90123">
    <property type="entry name" value="ABC transporter transmembrane region"/>
    <property type="match status" value="1"/>
</dbReference>
<evidence type="ECO:0000256" key="7">
    <source>
        <dbReference type="ARBA" id="ARBA00022989"/>
    </source>
</evidence>
<evidence type="ECO:0000313" key="12">
    <source>
        <dbReference type="EMBL" id="RDW18293.1"/>
    </source>
</evidence>
<evidence type="ECO:0000313" key="13">
    <source>
        <dbReference type="Proteomes" id="UP000257143"/>
    </source>
</evidence>
<evidence type="ECO:0000256" key="4">
    <source>
        <dbReference type="ARBA" id="ARBA00022692"/>
    </source>
</evidence>
<dbReference type="SMART" id="SM00382">
    <property type="entry name" value="AAA"/>
    <property type="match status" value="1"/>
</dbReference>
<evidence type="ECO:0000256" key="6">
    <source>
        <dbReference type="ARBA" id="ARBA00022840"/>
    </source>
</evidence>
<dbReference type="Pfam" id="PF00005">
    <property type="entry name" value="ABC_tran"/>
    <property type="match status" value="1"/>
</dbReference>
<keyword evidence="13" id="KW-1185">Reference proteome</keyword>
<accession>A0A3D8PQB6</accession>
<sequence length="611" mass="68986">MSNSELKAPFQYKKIPINQESTKGQKRAKNMAETLIRIWSYLAKEKGKLSLVILMVAISSGLSLLGPYLVGTAIDKFIVTREISGFGYLLISLLFVYLFHSLSLFLQSFWMIRIAQNTVFDMRKDLFNQFHRLPIAYFDKRQHGNLMSRLTNDIDNVNNVLNSSVIQVFSSILTLVGTVVVMLLLSPILTLVTMIIIPLMYFATRWITKRTGPLYKMQQNDLGDINGYIEEVLSGQHVVQTYSQEKRVIKQFEQKNNRLKQTGFWAQNIAGFIPKFMNTLNFLSFGLIALVGGILSINTSLVTVGMIVIFIEYSRQFTRPLNELSNQFNLLLSAVAGAERVFNIMDETPEENDEQDAAEIASTTGHIIFDNVSFAYEAAPILKNISFEAKPGETIAFVGHTGAGKTTIVNLISRFYNYDDGSITLDGNELNKIKRSSLRKHMAFVLQESFLFQGTIRDNIRYGRLDATDSEVEQAAMDANAHEFIKQLPNGYETILDQEGSGISQGQKQLLTIARALIAEPSILIFDEATSNIDTITEIKIQDALQRLMYGRTSFVIAHRLNTIQDADQIIMLEHGEIVEKGNHEILIEQKGQYYQLYKGQLVNEGNESLE</sequence>
<dbReference type="Gene3D" id="3.40.50.300">
    <property type="entry name" value="P-loop containing nucleotide triphosphate hydrolases"/>
    <property type="match status" value="1"/>
</dbReference>
<dbReference type="RefSeq" id="WP_115773473.1">
    <property type="nucleotide sequence ID" value="NZ_PIOC01000017.1"/>
</dbReference>
<feature type="transmembrane region" description="Helical" evidence="9">
    <location>
        <begin position="168"/>
        <end position="201"/>
    </location>
</feature>
<keyword evidence="2" id="KW-0813">Transport</keyword>
<dbReference type="CDD" id="cd03254">
    <property type="entry name" value="ABCC_Glucan_exporter_like"/>
    <property type="match status" value="1"/>
</dbReference>
<dbReference type="GO" id="GO:0015421">
    <property type="term" value="F:ABC-type oligopeptide transporter activity"/>
    <property type="evidence" value="ECO:0007669"/>
    <property type="project" value="TreeGrafter"/>
</dbReference>
<evidence type="ECO:0000256" key="1">
    <source>
        <dbReference type="ARBA" id="ARBA00004651"/>
    </source>
</evidence>
<dbReference type="InterPro" id="IPR017871">
    <property type="entry name" value="ABC_transporter-like_CS"/>
</dbReference>
<dbReference type="InterPro" id="IPR036640">
    <property type="entry name" value="ABC1_TM_sf"/>
</dbReference>
<dbReference type="GO" id="GO:0016887">
    <property type="term" value="F:ATP hydrolysis activity"/>
    <property type="evidence" value="ECO:0007669"/>
    <property type="project" value="InterPro"/>
</dbReference>
<feature type="transmembrane region" description="Helical" evidence="9">
    <location>
        <begin position="282"/>
        <end position="311"/>
    </location>
</feature>
<dbReference type="InterPro" id="IPR039421">
    <property type="entry name" value="Type_1_exporter"/>
</dbReference>
<dbReference type="EMBL" id="PIOC01000017">
    <property type="protein sequence ID" value="RDW18293.1"/>
    <property type="molecule type" value="Genomic_DNA"/>
</dbReference>
<feature type="domain" description="ABC transmembrane type-1" evidence="11">
    <location>
        <begin position="51"/>
        <end position="333"/>
    </location>
</feature>
<name>A0A3D8PQB6_9BACI</name>
<dbReference type="Gene3D" id="1.20.1560.10">
    <property type="entry name" value="ABC transporter type 1, transmembrane domain"/>
    <property type="match status" value="1"/>
</dbReference>
<keyword evidence="5" id="KW-0547">Nucleotide-binding</keyword>
<proteinExistence type="predicted"/>
<keyword evidence="7 9" id="KW-1133">Transmembrane helix</keyword>
<dbReference type="GO" id="GO:0005524">
    <property type="term" value="F:ATP binding"/>
    <property type="evidence" value="ECO:0007669"/>
    <property type="project" value="UniProtKB-KW"/>
</dbReference>
<keyword evidence="6 12" id="KW-0067">ATP-binding</keyword>
<dbReference type="PROSITE" id="PS00211">
    <property type="entry name" value="ABC_TRANSPORTER_1"/>
    <property type="match status" value="1"/>
</dbReference>
<organism evidence="12 13">
    <name type="scientific">Oceanobacillus arenosus</name>
    <dbReference type="NCBI Taxonomy" id="1229153"/>
    <lineage>
        <taxon>Bacteria</taxon>
        <taxon>Bacillati</taxon>
        <taxon>Bacillota</taxon>
        <taxon>Bacilli</taxon>
        <taxon>Bacillales</taxon>
        <taxon>Bacillaceae</taxon>
        <taxon>Oceanobacillus</taxon>
    </lineage>
</organism>
<keyword evidence="8 9" id="KW-0472">Membrane</keyword>
<dbReference type="PROSITE" id="PS50893">
    <property type="entry name" value="ABC_TRANSPORTER_2"/>
    <property type="match status" value="1"/>
</dbReference>
<keyword evidence="3" id="KW-1003">Cell membrane</keyword>
<evidence type="ECO:0000256" key="3">
    <source>
        <dbReference type="ARBA" id="ARBA00022475"/>
    </source>
</evidence>
<comment type="subcellular location">
    <subcellularLocation>
        <location evidence="1">Cell membrane</location>
        <topology evidence="1">Multi-pass membrane protein</topology>
    </subcellularLocation>
</comment>
<dbReference type="InterPro" id="IPR011527">
    <property type="entry name" value="ABC1_TM_dom"/>
</dbReference>
<evidence type="ECO:0000259" key="10">
    <source>
        <dbReference type="PROSITE" id="PS50893"/>
    </source>
</evidence>
<dbReference type="InterPro" id="IPR027417">
    <property type="entry name" value="P-loop_NTPase"/>
</dbReference>
<keyword evidence="4 9" id="KW-0812">Transmembrane</keyword>
<dbReference type="Pfam" id="PF00664">
    <property type="entry name" value="ABC_membrane"/>
    <property type="match status" value="1"/>
</dbReference>